<reference evidence="2" key="1">
    <citation type="journal article" date="2019" name="Int. J. Syst. Evol. Microbiol.">
        <title>The Global Catalogue of Microorganisms (GCM) 10K type strain sequencing project: providing services to taxonomists for standard genome sequencing and annotation.</title>
        <authorList>
            <consortium name="The Broad Institute Genomics Platform"/>
            <consortium name="The Broad Institute Genome Sequencing Center for Infectious Disease"/>
            <person name="Wu L."/>
            <person name="Ma J."/>
        </authorList>
    </citation>
    <scope>NUCLEOTIDE SEQUENCE [LARGE SCALE GENOMIC DNA]</scope>
    <source>
        <strain evidence="2">CGMCC-1.15741</strain>
    </source>
</reference>
<gene>
    <name evidence="1" type="ORF">ACFQDM_18985</name>
</gene>
<organism evidence="1 2">
    <name type="scientific">Ponticaulis profundi</name>
    <dbReference type="NCBI Taxonomy" id="2665222"/>
    <lineage>
        <taxon>Bacteria</taxon>
        <taxon>Pseudomonadati</taxon>
        <taxon>Pseudomonadota</taxon>
        <taxon>Alphaproteobacteria</taxon>
        <taxon>Hyphomonadales</taxon>
        <taxon>Hyphomonadaceae</taxon>
        <taxon>Ponticaulis</taxon>
    </lineage>
</organism>
<comment type="caution">
    <text evidence="1">The sequence shown here is derived from an EMBL/GenBank/DDBJ whole genome shotgun (WGS) entry which is preliminary data.</text>
</comment>
<dbReference type="InterPro" id="IPR021335">
    <property type="entry name" value="DUF2948"/>
</dbReference>
<dbReference type="RefSeq" id="WP_377382199.1">
    <property type="nucleotide sequence ID" value="NZ_JBHSSW010000066.1"/>
</dbReference>
<accession>A0ABW1SEP4</accession>
<dbReference type="EMBL" id="JBHSSW010000066">
    <property type="protein sequence ID" value="MFC6200165.1"/>
    <property type="molecule type" value="Genomic_DNA"/>
</dbReference>
<proteinExistence type="predicted"/>
<dbReference type="Pfam" id="PF11164">
    <property type="entry name" value="DUF2948"/>
    <property type="match status" value="1"/>
</dbReference>
<evidence type="ECO:0000313" key="1">
    <source>
        <dbReference type="EMBL" id="MFC6200165.1"/>
    </source>
</evidence>
<evidence type="ECO:0000313" key="2">
    <source>
        <dbReference type="Proteomes" id="UP001596303"/>
    </source>
</evidence>
<sequence>MSETMGLRLLAVDQEDLSVISAAVQDGVCKPIDLVFEAKRHRFHLEFNRFRWEMKRDVSSKGERVRSVLSFDSVSSVKSRGLPPKHEDLVLSLLSVEWIADDEPPGGKIRLMFAGDGELLISAECLDATLLDISQPWPTRNRPEHKD</sequence>
<protein>
    <submittedName>
        <fullName evidence="1">DUF2948 family protein</fullName>
    </submittedName>
</protein>
<name>A0ABW1SEP4_9PROT</name>
<dbReference type="Proteomes" id="UP001596303">
    <property type="component" value="Unassembled WGS sequence"/>
</dbReference>
<keyword evidence="2" id="KW-1185">Reference proteome</keyword>